<keyword evidence="1" id="KW-0472">Membrane</keyword>
<gene>
    <name evidence="3" type="ORF">N7468_001539</name>
</gene>
<evidence type="ECO:0000313" key="3">
    <source>
        <dbReference type="EMBL" id="KAJ5246556.1"/>
    </source>
</evidence>
<dbReference type="Proteomes" id="UP001150941">
    <property type="component" value="Unassembled WGS sequence"/>
</dbReference>
<dbReference type="AlphaFoldDB" id="A0A9W9PGR0"/>
<feature type="transmembrane region" description="Helical" evidence="1">
    <location>
        <begin position="12"/>
        <end position="29"/>
    </location>
</feature>
<sequence length="312" mass="34076">MANPQPKSSPRLWTWAVIILGAAVFYRQYVHEMVTLILGTNRVIQPIKTSHGTVVAFLDSRMQWLPSADHLNFSGKPEKDHIVVLDIDEPGADGLYGWEQAAILAHQSPPPRGLCYRREILDPVALGANSTVEVFDLAAKSNTLSHVKIIASDASNTPNNLAVDADGNGFFVTNDHTDKVAGLVRELRGLIGSGSLAYCQTDTGECRIATDEKCYLPNGLVRGHDGRYYVVHSMTAVISVHEYVDDELTRVDEIPLGVPVDNLSVDHDGNIIAAAVPDVLRFVRVVNNPYDNQAPAAVLSIQRKDSGYEVVK</sequence>
<evidence type="ECO:0000259" key="2">
    <source>
        <dbReference type="Pfam" id="PF08450"/>
    </source>
</evidence>
<name>A0A9W9PGR0_9EURO</name>
<organism evidence="3 4">
    <name type="scientific">Penicillium chermesinum</name>
    <dbReference type="NCBI Taxonomy" id="63820"/>
    <lineage>
        <taxon>Eukaryota</taxon>
        <taxon>Fungi</taxon>
        <taxon>Dikarya</taxon>
        <taxon>Ascomycota</taxon>
        <taxon>Pezizomycotina</taxon>
        <taxon>Eurotiomycetes</taxon>
        <taxon>Eurotiomycetidae</taxon>
        <taxon>Eurotiales</taxon>
        <taxon>Aspergillaceae</taxon>
        <taxon>Penicillium</taxon>
    </lineage>
</organism>
<dbReference type="OrthoDB" id="5307922at2759"/>
<protein>
    <submittedName>
        <fullName evidence="3">Calcium-dependent phosphotriesterase</fullName>
    </submittedName>
</protein>
<keyword evidence="1" id="KW-1133">Transmembrane helix</keyword>
<feature type="domain" description="SMP-30/Gluconolactonase/LRE-like region" evidence="2">
    <location>
        <begin position="106"/>
        <end position="276"/>
    </location>
</feature>
<evidence type="ECO:0000313" key="4">
    <source>
        <dbReference type="Proteomes" id="UP001150941"/>
    </source>
</evidence>
<dbReference type="RefSeq" id="XP_058333977.1">
    <property type="nucleotide sequence ID" value="XM_058470836.1"/>
</dbReference>
<dbReference type="EMBL" id="JAPQKS010000002">
    <property type="protein sequence ID" value="KAJ5246556.1"/>
    <property type="molecule type" value="Genomic_DNA"/>
</dbReference>
<proteinExistence type="predicted"/>
<keyword evidence="1" id="KW-0812">Transmembrane</keyword>
<dbReference type="Pfam" id="PF08450">
    <property type="entry name" value="SGL"/>
    <property type="match status" value="1"/>
</dbReference>
<keyword evidence="4" id="KW-1185">Reference proteome</keyword>
<dbReference type="PANTHER" id="PTHR11799:SF20">
    <property type="entry name" value="SMP-30_GLUCONOLACTONASE_LRE-LIKE REGION DOMAIN-CONTAINING PROTEIN"/>
    <property type="match status" value="1"/>
</dbReference>
<reference evidence="3" key="1">
    <citation type="submission" date="2022-11" db="EMBL/GenBank/DDBJ databases">
        <authorList>
            <person name="Petersen C."/>
        </authorList>
    </citation>
    <scope>NUCLEOTIDE SEQUENCE</scope>
    <source>
        <strain evidence="3">IBT 19713</strain>
    </source>
</reference>
<dbReference type="InterPro" id="IPR013658">
    <property type="entry name" value="SGL"/>
</dbReference>
<accession>A0A9W9PGR0</accession>
<comment type="caution">
    <text evidence="3">The sequence shown here is derived from an EMBL/GenBank/DDBJ whole genome shotgun (WGS) entry which is preliminary data.</text>
</comment>
<dbReference type="GeneID" id="83198139"/>
<dbReference type="InterPro" id="IPR011042">
    <property type="entry name" value="6-blade_b-propeller_TolB-like"/>
</dbReference>
<dbReference type="PANTHER" id="PTHR11799">
    <property type="entry name" value="PARAOXONASE"/>
    <property type="match status" value="1"/>
</dbReference>
<dbReference type="SUPFAM" id="SSF63829">
    <property type="entry name" value="Calcium-dependent phosphotriesterase"/>
    <property type="match status" value="1"/>
</dbReference>
<evidence type="ECO:0000256" key="1">
    <source>
        <dbReference type="SAM" id="Phobius"/>
    </source>
</evidence>
<reference evidence="3" key="2">
    <citation type="journal article" date="2023" name="IMA Fungus">
        <title>Comparative genomic study of the Penicillium genus elucidates a diverse pangenome and 15 lateral gene transfer events.</title>
        <authorList>
            <person name="Petersen C."/>
            <person name="Sorensen T."/>
            <person name="Nielsen M.R."/>
            <person name="Sondergaard T.E."/>
            <person name="Sorensen J.L."/>
            <person name="Fitzpatrick D.A."/>
            <person name="Frisvad J.C."/>
            <person name="Nielsen K.L."/>
        </authorList>
    </citation>
    <scope>NUCLEOTIDE SEQUENCE</scope>
    <source>
        <strain evidence="3">IBT 19713</strain>
    </source>
</reference>
<dbReference type="Gene3D" id="2.120.10.30">
    <property type="entry name" value="TolB, C-terminal domain"/>
    <property type="match status" value="1"/>
</dbReference>
<dbReference type="InterPro" id="IPR051288">
    <property type="entry name" value="Serum_paraoxonase/arylesterase"/>
</dbReference>